<dbReference type="Proteomes" id="UP000187013">
    <property type="component" value="Unassembled WGS sequence"/>
</dbReference>
<keyword evidence="1" id="KW-0472">Membrane</keyword>
<accession>A0A1Q3A373</accession>
<dbReference type="GO" id="GO:0008757">
    <property type="term" value="F:S-adenosylmethionine-dependent methyltransferase activity"/>
    <property type="evidence" value="ECO:0007669"/>
    <property type="project" value="InterPro"/>
</dbReference>
<dbReference type="EMBL" id="BDGX01000021">
    <property type="protein sequence ID" value="GAV50175.1"/>
    <property type="molecule type" value="Genomic_DNA"/>
</dbReference>
<organism evidence="2 3">
    <name type="scientific">Zygosaccharomyces rouxii</name>
    <dbReference type="NCBI Taxonomy" id="4956"/>
    <lineage>
        <taxon>Eukaryota</taxon>
        <taxon>Fungi</taxon>
        <taxon>Dikarya</taxon>
        <taxon>Ascomycota</taxon>
        <taxon>Saccharomycotina</taxon>
        <taxon>Saccharomycetes</taxon>
        <taxon>Saccharomycetales</taxon>
        <taxon>Saccharomycetaceae</taxon>
        <taxon>Zygosaccharomyces</taxon>
    </lineage>
</organism>
<dbReference type="InterPro" id="IPR012901">
    <property type="entry name" value="CARME"/>
</dbReference>
<feature type="transmembrane region" description="Helical" evidence="1">
    <location>
        <begin position="6"/>
        <end position="23"/>
    </location>
</feature>
<dbReference type="eggNOG" id="KOG2798">
    <property type="taxonomic scope" value="Eukaryota"/>
</dbReference>
<sequence length="450" mass="51823">MGVSTSSLPAIAFTILAVIMSFLRKYKPFQSWFIAKLENSFVDHFTSAKQLVVNGDFSLTRTSKNFKTAGDTTLYDLSKALSHLSEYLVRAQGQNGVIFQRTKELPPDVRDQLKTLSYFSKIQNVNISLQNNYKVVESVIRYVLEQLIKNNANNLEKGLRDQLKATCLEFGYVLSEKNELCKNSDNTIVAMLESNQYRVSEAISHLCRDWSPNFRCEREPFNQFFKERILSLGLPEDEKVLILVPGAGVGQLSHFLATNFPHYAVDSIEWSALMYICGQFALGYGKDVELSPFALRYSGQLDCARQIRTVEVQLSEVRRSSNLRFHWGDFCEFIPTEDHYDSIVVSTEFFIDTAENLFEYFETIERFKNRCNNLHWINAGPLKYGTRPLVQLNAMELNKLRQLRGWKDIHESNVTDYNHPLIGYLTDYGSLFQCYYGALKFHSTFATDRK</sequence>
<name>A0A1Q3A373_ZYGRO</name>
<dbReference type="Pfam" id="PF07942">
    <property type="entry name" value="CARME"/>
    <property type="match status" value="1"/>
</dbReference>
<comment type="caution">
    <text evidence="2">The sequence shown here is derived from an EMBL/GenBank/DDBJ whole genome shotgun (WGS) entry which is preliminary data.</text>
</comment>
<evidence type="ECO:0000313" key="2">
    <source>
        <dbReference type="EMBL" id="GAV50175.1"/>
    </source>
</evidence>
<dbReference type="AlphaFoldDB" id="A0A1Q3A373"/>
<dbReference type="SMART" id="SM01296">
    <property type="entry name" value="N2227"/>
    <property type="match status" value="1"/>
</dbReference>
<evidence type="ECO:0000313" key="3">
    <source>
        <dbReference type="Proteomes" id="UP000187013"/>
    </source>
</evidence>
<dbReference type="SUPFAM" id="SSF53335">
    <property type="entry name" value="S-adenosyl-L-methionine-dependent methyltransferases"/>
    <property type="match status" value="1"/>
</dbReference>
<dbReference type="PANTHER" id="PTHR12303">
    <property type="entry name" value="CARNOSINE N-METHYLTRANSFERASE"/>
    <property type="match status" value="1"/>
</dbReference>
<protein>
    <submittedName>
        <fullName evidence="2">Uncharacterized protein</fullName>
    </submittedName>
</protein>
<dbReference type="InterPro" id="IPR029063">
    <property type="entry name" value="SAM-dependent_MTases_sf"/>
</dbReference>
<gene>
    <name evidence="2" type="ORF">ZYGR_0U00310</name>
</gene>
<keyword evidence="1" id="KW-0812">Transmembrane</keyword>
<proteinExistence type="predicted"/>
<dbReference type="PANTHER" id="PTHR12303:SF11">
    <property type="entry name" value="AER338CP"/>
    <property type="match status" value="1"/>
</dbReference>
<evidence type="ECO:0000256" key="1">
    <source>
        <dbReference type="SAM" id="Phobius"/>
    </source>
</evidence>
<dbReference type="Gene3D" id="3.40.50.150">
    <property type="entry name" value="Vaccinia Virus protein VP39"/>
    <property type="match status" value="1"/>
</dbReference>
<keyword evidence="1" id="KW-1133">Transmembrane helix</keyword>
<dbReference type="OrthoDB" id="978at2759"/>
<reference evidence="2 3" key="1">
    <citation type="submission" date="2016-08" db="EMBL/GenBank/DDBJ databases">
        <title>Draft genome sequence of allopolyploid Zygosaccharomyces rouxii.</title>
        <authorList>
            <person name="Watanabe J."/>
            <person name="Uehara K."/>
            <person name="Mogi Y."/>
            <person name="Tsukioka Y."/>
        </authorList>
    </citation>
    <scope>NUCLEOTIDE SEQUENCE [LARGE SCALE GENOMIC DNA]</scope>
    <source>
        <strain evidence="2 3">NBRC 110957</strain>
    </source>
</reference>